<keyword evidence="9" id="KW-0460">Magnesium</keyword>
<evidence type="ECO:0000256" key="3">
    <source>
        <dbReference type="ARBA" id="ARBA00022555"/>
    </source>
</evidence>
<dbReference type="GO" id="GO:0008033">
    <property type="term" value="P:tRNA processing"/>
    <property type="evidence" value="ECO:0007669"/>
    <property type="project" value="UniProtKB-KW"/>
</dbReference>
<evidence type="ECO:0000256" key="2">
    <source>
        <dbReference type="ARBA" id="ARBA00007265"/>
    </source>
</evidence>
<feature type="domain" description="Poly A polymerase head" evidence="12">
    <location>
        <begin position="69"/>
        <end position="110"/>
    </location>
</feature>
<evidence type="ECO:0000313" key="15">
    <source>
        <dbReference type="Proteomes" id="UP000182631"/>
    </source>
</evidence>
<evidence type="ECO:0000256" key="10">
    <source>
        <dbReference type="ARBA" id="ARBA00022884"/>
    </source>
</evidence>
<keyword evidence="5" id="KW-0819">tRNA processing</keyword>
<evidence type="ECO:0000256" key="6">
    <source>
        <dbReference type="ARBA" id="ARBA00022695"/>
    </source>
</evidence>
<dbReference type="Pfam" id="PF01743">
    <property type="entry name" value="PolyA_pol"/>
    <property type="match status" value="1"/>
</dbReference>
<dbReference type="SUPFAM" id="SSF81301">
    <property type="entry name" value="Nucleotidyltransferase"/>
    <property type="match status" value="1"/>
</dbReference>
<evidence type="ECO:0000259" key="13">
    <source>
        <dbReference type="Pfam" id="PF12627"/>
    </source>
</evidence>
<dbReference type="EC" id="2.7.7.72" evidence="14"/>
<dbReference type="Pfam" id="PF12627">
    <property type="entry name" value="PolyA_pol_RNAbd"/>
    <property type="match status" value="1"/>
</dbReference>
<dbReference type="GO" id="GO:0004810">
    <property type="term" value="F:CCA tRNA nucleotidyltransferase activity"/>
    <property type="evidence" value="ECO:0007669"/>
    <property type="project" value="UniProtKB-EC"/>
</dbReference>
<organism evidence="14 15">
    <name type="scientific">Candidatus Synechococcus spongiarum</name>
    <dbReference type="NCBI Taxonomy" id="431041"/>
    <lineage>
        <taxon>Bacteria</taxon>
        <taxon>Bacillati</taxon>
        <taxon>Cyanobacteriota</taxon>
        <taxon>Cyanophyceae</taxon>
        <taxon>Synechococcales</taxon>
        <taxon>Synechococcaceae</taxon>
        <taxon>Synechococcus</taxon>
    </lineage>
</organism>
<dbReference type="PANTHER" id="PTHR47545">
    <property type="entry name" value="MULTIFUNCTIONAL CCA PROTEIN"/>
    <property type="match status" value="1"/>
</dbReference>
<dbReference type="InterPro" id="IPR002646">
    <property type="entry name" value="PolA_pol_head_dom"/>
</dbReference>
<keyword evidence="8" id="KW-0547">Nucleotide-binding</keyword>
<dbReference type="Gene3D" id="1.10.3090.10">
    <property type="entry name" value="cca-adding enzyme, domain 2"/>
    <property type="match status" value="1"/>
</dbReference>
<evidence type="ECO:0000256" key="9">
    <source>
        <dbReference type="ARBA" id="ARBA00022842"/>
    </source>
</evidence>
<evidence type="ECO:0000256" key="1">
    <source>
        <dbReference type="ARBA" id="ARBA00001946"/>
    </source>
</evidence>
<keyword evidence="15" id="KW-1185">Reference proteome</keyword>
<evidence type="ECO:0000256" key="11">
    <source>
        <dbReference type="RuleBase" id="RU003953"/>
    </source>
</evidence>
<name>A0A165B260_9SYNE</name>
<dbReference type="PANTHER" id="PTHR47545:SF2">
    <property type="entry name" value="CC-ADDING TRNA NUCLEOTIDYLTRANSFERASE"/>
    <property type="match status" value="1"/>
</dbReference>
<evidence type="ECO:0000313" key="14">
    <source>
        <dbReference type="EMBL" id="SAY40002.1"/>
    </source>
</evidence>
<dbReference type="InterPro" id="IPR050124">
    <property type="entry name" value="tRNA_CCA-adding_enzyme"/>
</dbReference>
<dbReference type="GO" id="GO:0046872">
    <property type="term" value="F:metal ion binding"/>
    <property type="evidence" value="ECO:0007669"/>
    <property type="project" value="UniProtKB-KW"/>
</dbReference>
<keyword evidence="7" id="KW-0479">Metal-binding</keyword>
<evidence type="ECO:0000256" key="5">
    <source>
        <dbReference type="ARBA" id="ARBA00022694"/>
    </source>
</evidence>
<reference evidence="15" key="1">
    <citation type="submission" date="2016-02" db="EMBL/GenBank/DDBJ databases">
        <authorList>
            <person name="liu f."/>
        </authorList>
    </citation>
    <scope>NUCLEOTIDE SEQUENCE [LARGE SCALE GENOMIC DNA]</scope>
</reference>
<evidence type="ECO:0000256" key="4">
    <source>
        <dbReference type="ARBA" id="ARBA00022679"/>
    </source>
</evidence>
<dbReference type="InterPro" id="IPR032828">
    <property type="entry name" value="PolyA_RNA-bd"/>
</dbReference>
<dbReference type="EMBL" id="FITM01000004">
    <property type="protein sequence ID" value="SAY40002.1"/>
    <property type="molecule type" value="Genomic_DNA"/>
</dbReference>
<evidence type="ECO:0000256" key="8">
    <source>
        <dbReference type="ARBA" id="ARBA00022741"/>
    </source>
</evidence>
<dbReference type="Proteomes" id="UP000182631">
    <property type="component" value="Unassembled WGS sequence"/>
</dbReference>
<evidence type="ECO:0000259" key="12">
    <source>
        <dbReference type="Pfam" id="PF01743"/>
    </source>
</evidence>
<dbReference type="GO" id="GO:0000166">
    <property type="term" value="F:nucleotide binding"/>
    <property type="evidence" value="ECO:0007669"/>
    <property type="project" value="UniProtKB-KW"/>
</dbReference>
<sequence length="387" mass="43669">MGGAVRDALLGRLKDNPDLDLTVPRGAIQLCRQLASRWGGTVVVLDQARDMGRLVHGPWTVDVAAWDGATMEADLWRRDFSLNAMAYHLRRRTFHDPCGGLQDLVLRRLRCVAAANLAADPLRVLRAYRLAAELECTIEERTRQWLQQEAPKLGLVASERVLAELERLCGAPQAHHWLIETGTVLQTWLPMVRPWPGLKCLSHRLARALDLERKSLAGQLALARLSGVLGAQSAVERLGCSRRRQRQWQRLNHWRQVWAASMARLTEDQQVQLHLDLTTDLPALLLVLLAQNRLSLEEAKMWLYRWQDPADSLCHPHCPLSGHRLQEALSLSPSPRLGALMAFLRHENAFGRLAAHDEASILDSARQWLQQAADSRQMPGRKKPESS</sequence>
<keyword evidence="6 14" id="KW-0548">Nucleotidyltransferase</keyword>
<dbReference type="Gene3D" id="3.30.460.10">
    <property type="entry name" value="Beta Polymerase, domain 2"/>
    <property type="match status" value="1"/>
</dbReference>
<dbReference type="AlphaFoldDB" id="A0A165B260"/>
<dbReference type="InterPro" id="IPR043519">
    <property type="entry name" value="NT_sf"/>
</dbReference>
<proteinExistence type="inferred from homology"/>
<evidence type="ECO:0000256" key="7">
    <source>
        <dbReference type="ARBA" id="ARBA00022723"/>
    </source>
</evidence>
<dbReference type="GO" id="GO:0000049">
    <property type="term" value="F:tRNA binding"/>
    <property type="evidence" value="ECO:0007669"/>
    <property type="project" value="UniProtKB-KW"/>
</dbReference>
<keyword evidence="4 11" id="KW-0808">Transferase</keyword>
<accession>A0A165B260</accession>
<protein>
    <submittedName>
        <fullName evidence="14">tRNA nucleotidyltransferase, CC-adding</fullName>
        <ecNumber evidence="14">2.7.7.72</ecNumber>
    </submittedName>
</protein>
<gene>
    <name evidence="14" type="ORF">FLM9_33</name>
</gene>
<comment type="similarity">
    <text evidence="2 11">Belongs to the tRNA nucleotidyltransferase/poly(A) polymerase family.</text>
</comment>
<dbReference type="SUPFAM" id="SSF81891">
    <property type="entry name" value="Poly A polymerase C-terminal region-like"/>
    <property type="match status" value="1"/>
</dbReference>
<keyword evidence="3" id="KW-0820">tRNA-binding</keyword>
<comment type="cofactor">
    <cofactor evidence="1">
        <name>Mg(2+)</name>
        <dbReference type="ChEBI" id="CHEBI:18420"/>
    </cofactor>
</comment>
<feature type="domain" description="tRNA nucleotidyltransferase/poly(A) polymerase RNA and SrmB- binding" evidence="13">
    <location>
        <begin position="137"/>
        <end position="178"/>
    </location>
</feature>
<keyword evidence="10 11" id="KW-0694">RNA-binding</keyword>